<organism evidence="12 13">
    <name type="scientific">Bacillus lumedeiriae</name>
    <dbReference type="NCBI Taxonomy" id="3058829"/>
    <lineage>
        <taxon>Bacteria</taxon>
        <taxon>Bacillati</taxon>
        <taxon>Bacillota</taxon>
        <taxon>Bacilli</taxon>
        <taxon>Bacillales</taxon>
        <taxon>Bacillaceae</taxon>
        <taxon>Bacillus</taxon>
    </lineage>
</organism>
<dbReference type="GO" id="GO:0005524">
    <property type="term" value="F:ATP binding"/>
    <property type="evidence" value="ECO:0007669"/>
    <property type="project" value="UniProtKB-KW"/>
</dbReference>
<feature type="domain" description="PAS" evidence="10">
    <location>
        <begin position="200"/>
        <end position="236"/>
    </location>
</feature>
<dbReference type="PRINTS" id="PR00344">
    <property type="entry name" value="BCTRLSENSOR"/>
</dbReference>
<dbReference type="PANTHER" id="PTHR43065:SF10">
    <property type="entry name" value="PEROXIDE STRESS-ACTIVATED HISTIDINE KINASE MAK3"/>
    <property type="match status" value="1"/>
</dbReference>
<dbReference type="InterPro" id="IPR013767">
    <property type="entry name" value="PAS_fold"/>
</dbReference>
<dbReference type="PANTHER" id="PTHR43065">
    <property type="entry name" value="SENSOR HISTIDINE KINASE"/>
    <property type="match status" value="1"/>
</dbReference>
<reference evidence="12 13" key="1">
    <citation type="submission" date="2023-07" db="EMBL/GenBank/DDBJ databases">
        <title>Bacillus lucianemedeirus sp. nov, a new species isolated from an immunobiological production facility.</title>
        <authorList>
            <person name="Costa L.V."/>
            <person name="Miranda R.V.S.L."/>
            <person name="Brandao M.L.L."/>
            <person name="Reis C.M.F."/>
            <person name="Frazao A.M."/>
            <person name="Cruz F.V."/>
            <person name="Baio P.V.P."/>
            <person name="Veras J.F.C."/>
            <person name="Ramos J.N."/>
            <person name="Vieira V."/>
        </authorList>
    </citation>
    <scope>NUCLEOTIDE SEQUENCE [LARGE SCALE GENOMIC DNA]</scope>
    <source>
        <strain evidence="12 13">B190/17</strain>
    </source>
</reference>
<dbReference type="SUPFAM" id="SSF55785">
    <property type="entry name" value="PYP-like sensor domain (PAS domain)"/>
    <property type="match status" value="1"/>
</dbReference>
<dbReference type="SMART" id="SM00387">
    <property type="entry name" value="HATPase_c"/>
    <property type="match status" value="1"/>
</dbReference>
<accession>A0ABW8ICL7</accession>
<evidence type="ECO:0000313" key="12">
    <source>
        <dbReference type="EMBL" id="MFK2826910.1"/>
    </source>
</evidence>
<gene>
    <name evidence="12" type="ORF">QYG89_14740</name>
</gene>
<dbReference type="CDD" id="cd00130">
    <property type="entry name" value="PAS"/>
    <property type="match status" value="1"/>
</dbReference>
<dbReference type="EC" id="2.7.13.3" evidence="2"/>
<dbReference type="RefSeq" id="WP_404318660.1">
    <property type="nucleotide sequence ID" value="NZ_JAUIYO010000017.1"/>
</dbReference>
<evidence type="ECO:0000259" key="10">
    <source>
        <dbReference type="PROSITE" id="PS50112"/>
    </source>
</evidence>
<keyword evidence="4" id="KW-0808">Transferase</keyword>
<keyword evidence="3" id="KW-0597">Phosphoprotein</keyword>
<dbReference type="Gene3D" id="3.30.565.10">
    <property type="entry name" value="Histidine kinase-like ATPase, C-terminal domain"/>
    <property type="match status" value="1"/>
</dbReference>
<keyword evidence="13" id="KW-1185">Reference proteome</keyword>
<dbReference type="Gene3D" id="3.30.450.20">
    <property type="entry name" value="PAS domain"/>
    <property type="match status" value="1"/>
</dbReference>
<evidence type="ECO:0000256" key="4">
    <source>
        <dbReference type="ARBA" id="ARBA00022679"/>
    </source>
</evidence>
<dbReference type="InterPro" id="IPR003594">
    <property type="entry name" value="HATPase_dom"/>
</dbReference>
<comment type="caution">
    <text evidence="12">The sequence shown here is derived from an EMBL/GenBank/DDBJ whole genome shotgun (WGS) entry which is preliminary data.</text>
</comment>
<evidence type="ECO:0000256" key="7">
    <source>
        <dbReference type="ARBA" id="ARBA00022840"/>
    </source>
</evidence>
<evidence type="ECO:0000259" key="9">
    <source>
        <dbReference type="PROSITE" id="PS50109"/>
    </source>
</evidence>
<dbReference type="SMART" id="SM00086">
    <property type="entry name" value="PAC"/>
    <property type="match status" value="1"/>
</dbReference>
<feature type="domain" description="PAC" evidence="11">
    <location>
        <begin position="261"/>
        <end position="313"/>
    </location>
</feature>
<name>A0ABW8ICL7_9BACI</name>
<evidence type="ECO:0000256" key="8">
    <source>
        <dbReference type="ARBA" id="ARBA00023012"/>
    </source>
</evidence>
<dbReference type="Pfam" id="PF00989">
    <property type="entry name" value="PAS"/>
    <property type="match status" value="1"/>
</dbReference>
<protein>
    <recommendedName>
        <fullName evidence="2">histidine kinase</fullName>
        <ecNumber evidence="2">2.7.13.3</ecNumber>
    </recommendedName>
</protein>
<dbReference type="InterPro" id="IPR000700">
    <property type="entry name" value="PAS-assoc_C"/>
</dbReference>
<dbReference type="InterPro" id="IPR000014">
    <property type="entry name" value="PAS"/>
</dbReference>
<dbReference type="SUPFAM" id="SSF47384">
    <property type="entry name" value="Homodimeric domain of signal transducing histidine kinase"/>
    <property type="match status" value="1"/>
</dbReference>
<dbReference type="Gene3D" id="3.30.450.40">
    <property type="match status" value="1"/>
</dbReference>
<comment type="catalytic activity">
    <reaction evidence="1">
        <text>ATP + protein L-histidine = ADP + protein N-phospho-L-histidine.</text>
        <dbReference type="EC" id="2.7.13.3"/>
    </reaction>
</comment>
<keyword evidence="5" id="KW-0547">Nucleotide-binding</keyword>
<dbReference type="InterPro" id="IPR035965">
    <property type="entry name" value="PAS-like_dom_sf"/>
</dbReference>
<dbReference type="Proteomes" id="UP001619911">
    <property type="component" value="Unassembled WGS sequence"/>
</dbReference>
<dbReference type="Gene3D" id="1.10.287.130">
    <property type="match status" value="1"/>
</dbReference>
<dbReference type="Pfam" id="PF02518">
    <property type="entry name" value="HATPase_c"/>
    <property type="match status" value="1"/>
</dbReference>
<evidence type="ECO:0000256" key="6">
    <source>
        <dbReference type="ARBA" id="ARBA00022777"/>
    </source>
</evidence>
<sequence length="534" mass="60358">MKNIDVCFETLKAQCKEQGLDPLSIPAFKDTLDMYELQKKHSKHEKFLKVVNHFFEKFLSSMKGVPILTATTDEEGYMILLRGDETIKNTINQLGVKEGCRFTEEVNGINAISLSLKHNRPIAIVGSQHYHHFLHVSACYSVPITDPVTEKILGTITFMTSVDHSSPLLLTLLLTMKDSIERELQLLRQNEKLNIMNQLIMDTTRNGMMVSDKAGKIIGFNHAAEHITGLKKETILFQCINQLETFTPYLKNVLEEEQQYTDVEISFVRKDGQEMTVLFDALPILDEEQQTIGALAQMKDITRRKQTEQLLLNAEKLAAVGQMAASVAHEIRNPLTTVRGFIQLVKEDFKEGSHFHLVLDEIDRINFIISEFLVLSKPNVVHFHTKDVKQVLDETIALFQAQASMNNTQIATEFGNNELIINCNDNQLKQVFINLFKNSMEAMPFGGKLTIRVNQKGKQAVSIQIIDEGEGMREEQIQRLGTPFYTTKETGTGLGYMIIKRIIEQHDGMLDIHSKANKGTAVEITLPLAVGALR</sequence>
<dbReference type="EMBL" id="JAUIYO010000017">
    <property type="protein sequence ID" value="MFK2826910.1"/>
    <property type="molecule type" value="Genomic_DNA"/>
</dbReference>
<keyword evidence="8" id="KW-0902">Two-component regulatory system</keyword>
<dbReference type="PROSITE" id="PS50112">
    <property type="entry name" value="PAS"/>
    <property type="match status" value="1"/>
</dbReference>
<evidence type="ECO:0000256" key="5">
    <source>
        <dbReference type="ARBA" id="ARBA00022741"/>
    </source>
</evidence>
<dbReference type="InterPro" id="IPR005467">
    <property type="entry name" value="His_kinase_dom"/>
</dbReference>
<dbReference type="NCBIfam" id="TIGR00229">
    <property type="entry name" value="sensory_box"/>
    <property type="match status" value="1"/>
</dbReference>
<proteinExistence type="predicted"/>
<evidence type="ECO:0000259" key="11">
    <source>
        <dbReference type="PROSITE" id="PS50113"/>
    </source>
</evidence>
<keyword evidence="6" id="KW-0418">Kinase</keyword>
<feature type="domain" description="Histidine kinase" evidence="9">
    <location>
        <begin position="326"/>
        <end position="530"/>
    </location>
</feature>
<evidence type="ECO:0000256" key="1">
    <source>
        <dbReference type="ARBA" id="ARBA00000085"/>
    </source>
</evidence>
<evidence type="ECO:0000256" key="2">
    <source>
        <dbReference type="ARBA" id="ARBA00012438"/>
    </source>
</evidence>
<dbReference type="CDD" id="cd00082">
    <property type="entry name" value="HisKA"/>
    <property type="match status" value="1"/>
</dbReference>
<dbReference type="PROSITE" id="PS50113">
    <property type="entry name" value="PAC"/>
    <property type="match status" value="1"/>
</dbReference>
<dbReference type="InterPro" id="IPR001610">
    <property type="entry name" value="PAC"/>
</dbReference>
<dbReference type="SMART" id="SM00388">
    <property type="entry name" value="HisKA"/>
    <property type="match status" value="1"/>
</dbReference>
<dbReference type="InterPro" id="IPR004358">
    <property type="entry name" value="Sig_transdc_His_kin-like_C"/>
</dbReference>
<evidence type="ECO:0000256" key="3">
    <source>
        <dbReference type="ARBA" id="ARBA00022553"/>
    </source>
</evidence>
<keyword evidence="7 12" id="KW-0067">ATP-binding</keyword>
<dbReference type="Pfam" id="PF00512">
    <property type="entry name" value="HisKA"/>
    <property type="match status" value="1"/>
</dbReference>
<dbReference type="InterPro" id="IPR003661">
    <property type="entry name" value="HisK_dim/P_dom"/>
</dbReference>
<dbReference type="InterPro" id="IPR029016">
    <property type="entry name" value="GAF-like_dom_sf"/>
</dbReference>
<dbReference type="InterPro" id="IPR036097">
    <property type="entry name" value="HisK_dim/P_sf"/>
</dbReference>
<dbReference type="SUPFAM" id="SSF55874">
    <property type="entry name" value="ATPase domain of HSP90 chaperone/DNA topoisomerase II/histidine kinase"/>
    <property type="match status" value="1"/>
</dbReference>
<evidence type="ECO:0000313" key="13">
    <source>
        <dbReference type="Proteomes" id="UP001619911"/>
    </source>
</evidence>
<dbReference type="InterPro" id="IPR036890">
    <property type="entry name" value="HATPase_C_sf"/>
</dbReference>
<dbReference type="PROSITE" id="PS50109">
    <property type="entry name" value="HIS_KIN"/>
    <property type="match status" value="1"/>
</dbReference>